<dbReference type="InterPro" id="IPR016161">
    <property type="entry name" value="Ald_DH/histidinol_DH"/>
</dbReference>
<dbReference type="PROSITE" id="PS00070">
    <property type="entry name" value="ALDEHYDE_DEHYDR_CYS"/>
    <property type="match status" value="1"/>
</dbReference>
<dbReference type="PROSITE" id="PS00687">
    <property type="entry name" value="ALDEHYDE_DEHYDR_GLU"/>
    <property type="match status" value="1"/>
</dbReference>
<comment type="similarity">
    <text evidence="1 10">Belongs to the aldehyde dehydrogenase family.</text>
</comment>
<comment type="function">
    <text evidence="6">Involved in the toluene-4-sulfonate degradation pathway. Does not discriminate between the sulfonate and the carboxyl substituents and can also be involved in the p-toluenecarboxylate degradation pathway.</text>
</comment>
<evidence type="ECO:0000256" key="8">
    <source>
        <dbReference type="ARBA" id="ARBA00079883"/>
    </source>
</evidence>
<dbReference type="GO" id="GO:0018462">
    <property type="term" value="F:4-(hydroxymethyl)benzenesulfonate dehydrogenase activity"/>
    <property type="evidence" value="ECO:0007669"/>
    <property type="project" value="UniProtKB-EC"/>
</dbReference>
<comment type="subunit">
    <text evidence="2">Homodimer.</text>
</comment>
<organism evidence="12 13">
    <name type="scientific">Hydrogenophaga aromaticivorans</name>
    <dbReference type="NCBI Taxonomy" id="2610898"/>
    <lineage>
        <taxon>Bacteria</taxon>
        <taxon>Pseudomonadati</taxon>
        <taxon>Pseudomonadota</taxon>
        <taxon>Betaproteobacteria</taxon>
        <taxon>Burkholderiales</taxon>
        <taxon>Comamonadaceae</taxon>
        <taxon>Hydrogenophaga</taxon>
    </lineage>
</organism>
<dbReference type="Gene3D" id="3.40.309.10">
    <property type="entry name" value="Aldehyde Dehydrogenase, Chain A, domain 2"/>
    <property type="match status" value="1"/>
</dbReference>
<dbReference type="RefSeq" id="WP_177137699.1">
    <property type="nucleotide sequence ID" value="NZ_VYGV01000023.1"/>
</dbReference>
<dbReference type="FunFam" id="3.40.309.10:FF:000009">
    <property type="entry name" value="Aldehyde dehydrogenase A"/>
    <property type="match status" value="1"/>
</dbReference>
<dbReference type="Gene3D" id="3.40.605.10">
    <property type="entry name" value="Aldehyde Dehydrogenase, Chain A, domain 1"/>
    <property type="match status" value="1"/>
</dbReference>
<dbReference type="EMBL" id="VYGV01000023">
    <property type="protein sequence ID" value="NWF47792.1"/>
    <property type="molecule type" value="Genomic_DNA"/>
</dbReference>
<dbReference type="PANTHER" id="PTHR42986">
    <property type="entry name" value="BENZALDEHYDE DEHYDROGENASE YFMT"/>
    <property type="match status" value="1"/>
</dbReference>
<comment type="catalytic activity">
    <reaction evidence="5">
        <text>4-(hydroxymethyl)benzenesulfonate + NAD(+) = 4-formylbenzenesulfonate + NADH + H(+)</text>
        <dbReference type="Rhea" id="RHEA:24412"/>
        <dbReference type="ChEBI" id="CHEBI:11944"/>
        <dbReference type="ChEBI" id="CHEBI:11987"/>
        <dbReference type="ChEBI" id="CHEBI:15378"/>
        <dbReference type="ChEBI" id="CHEBI:57540"/>
        <dbReference type="ChEBI" id="CHEBI:57945"/>
        <dbReference type="EC" id="1.1.1.257"/>
    </reaction>
</comment>
<accession>A0A7Y8H1B9</accession>
<dbReference type="InterPro" id="IPR029510">
    <property type="entry name" value="Ald_DH_CS_GLU"/>
</dbReference>
<feature type="domain" description="Aldehyde dehydrogenase" evidence="11">
    <location>
        <begin position="19"/>
        <end position="476"/>
    </location>
</feature>
<dbReference type="Proteomes" id="UP000545507">
    <property type="component" value="Unassembled WGS sequence"/>
</dbReference>
<dbReference type="InterPro" id="IPR016160">
    <property type="entry name" value="Ald_DH_CS_CYS"/>
</dbReference>
<dbReference type="AlphaFoldDB" id="A0A7Y8H1B9"/>
<comment type="caution">
    <text evidence="12">The sequence shown here is derived from an EMBL/GenBank/DDBJ whole genome shotgun (WGS) entry which is preliminary data.</text>
</comment>
<keyword evidence="4" id="KW-0520">NAD</keyword>
<reference evidence="12 13" key="1">
    <citation type="submission" date="2019-09" db="EMBL/GenBank/DDBJ databases">
        <title>Hydrogenophaga aromatica sp. nov., isolated from a para-xylene-degrading enrichment culture.</title>
        <authorList>
            <person name="Tancsics A."/>
            <person name="Banerjee S."/>
        </authorList>
    </citation>
    <scope>NUCLEOTIDE SEQUENCE [LARGE SCALE GENOMIC DNA]</scope>
    <source>
        <strain evidence="12 13">D2P1</strain>
    </source>
</reference>
<name>A0A7Y8H1B9_9BURK</name>
<protein>
    <recommendedName>
        <fullName evidence="7">4-(hydroxymethyl)benzenesulfonate dehydrogenase</fullName>
        <ecNumber evidence="7">1.1.1.257</ecNumber>
    </recommendedName>
    <alternativeName>
        <fullName evidence="8">Toluenesulfonate aldehyde dehydrogenase TsaD</fullName>
    </alternativeName>
</protein>
<evidence type="ECO:0000259" key="11">
    <source>
        <dbReference type="Pfam" id="PF00171"/>
    </source>
</evidence>
<keyword evidence="13" id="KW-1185">Reference proteome</keyword>
<sequence>MNTPVKTERWSGKIFTGSWVAARGGVAPVLEAATGAALGEVGVASPEDVDAAARSAQAAQKAWAATPFDQRAAIVREAARLLKERAAEFTQWNVRECGSIVPKGEWEVGITHEQMQQAAALAGLPNGMMFPSSVPGRTNLWQRVPLGVVGVIAPWNFPLFLAMRSVAPALALGNAVLLKPDLQSAVTGGALIARLFEDVGLPPGVLQVLPGGPATGDAVVRHPCVNMVSFTGSTAVGRQIGEFCGRALKKVALELGGNNAMIVLDDADLDGASSCAAWGGFLHQGQICMAAGRHLVHRSVADAYAAKLVERAKKLYVGDPHAGPAHLGPLINDRQTERVHRIVTESIAAGATLLAGGTHEGRFYQPTVLSNVAVDMPAFAEEIFGPVAPITVFDTDEEAVALANSSEYGLAAAIHSKSTARALRMASQLKSGMVHINDQPVNCEPQVPFGGMGASGSGGRFGGPASIDEFTQAQWVSVSEKAAQYPF</sequence>
<evidence type="ECO:0000313" key="12">
    <source>
        <dbReference type="EMBL" id="NWF47792.1"/>
    </source>
</evidence>
<evidence type="ECO:0000256" key="3">
    <source>
        <dbReference type="ARBA" id="ARBA00023002"/>
    </source>
</evidence>
<evidence type="ECO:0000256" key="10">
    <source>
        <dbReference type="RuleBase" id="RU003345"/>
    </source>
</evidence>
<gene>
    <name evidence="12" type="ORF">F3K02_21420</name>
</gene>
<dbReference type="InterPro" id="IPR016162">
    <property type="entry name" value="Ald_DH_N"/>
</dbReference>
<dbReference type="GO" id="GO:0016620">
    <property type="term" value="F:oxidoreductase activity, acting on the aldehyde or oxo group of donors, NAD or NADP as acceptor"/>
    <property type="evidence" value="ECO:0007669"/>
    <property type="project" value="InterPro"/>
</dbReference>
<keyword evidence="3 10" id="KW-0560">Oxidoreductase</keyword>
<evidence type="ECO:0000256" key="5">
    <source>
        <dbReference type="ARBA" id="ARBA00051407"/>
    </source>
</evidence>
<dbReference type="EC" id="1.1.1.257" evidence="7"/>
<evidence type="ECO:0000256" key="1">
    <source>
        <dbReference type="ARBA" id="ARBA00009986"/>
    </source>
</evidence>
<dbReference type="InterPro" id="IPR016163">
    <property type="entry name" value="Ald_DH_C"/>
</dbReference>
<dbReference type="SUPFAM" id="SSF53720">
    <property type="entry name" value="ALDH-like"/>
    <property type="match status" value="1"/>
</dbReference>
<evidence type="ECO:0000256" key="2">
    <source>
        <dbReference type="ARBA" id="ARBA00011738"/>
    </source>
</evidence>
<dbReference type="PANTHER" id="PTHR42986:SF1">
    <property type="entry name" value="BENZALDEHYDE DEHYDROGENASE YFMT"/>
    <property type="match status" value="1"/>
</dbReference>
<dbReference type="FunFam" id="3.40.605.10:FF:000007">
    <property type="entry name" value="NAD/NADP-dependent betaine aldehyde dehydrogenase"/>
    <property type="match status" value="1"/>
</dbReference>
<dbReference type="CDD" id="cd07152">
    <property type="entry name" value="ALDH_BenzADH"/>
    <property type="match status" value="1"/>
</dbReference>
<proteinExistence type="inferred from homology"/>
<feature type="active site" evidence="9">
    <location>
        <position position="254"/>
    </location>
</feature>
<evidence type="ECO:0000313" key="13">
    <source>
        <dbReference type="Proteomes" id="UP000545507"/>
    </source>
</evidence>
<evidence type="ECO:0000256" key="9">
    <source>
        <dbReference type="PROSITE-ProRule" id="PRU10007"/>
    </source>
</evidence>
<dbReference type="Pfam" id="PF00171">
    <property type="entry name" value="Aldedh"/>
    <property type="match status" value="1"/>
</dbReference>
<evidence type="ECO:0000256" key="7">
    <source>
        <dbReference type="ARBA" id="ARBA00066857"/>
    </source>
</evidence>
<dbReference type="InterPro" id="IPR015590">
    <property type="entry name" value="Aldehyde_DH_dom"/>
</dbReference>
<evidence type="ECO:0000256" key="4">
    <source>
        <dbReference type="ARBA" id="ARBA00023027"/>
    </source>
</evidence>
<evidence type="ECO:0000256" key="6">
    <source>
        <dbReference type="ARBA" id="ARBA00056807"/>
    </source>
</evidence>